<evidence type="ECO:0000313" key="1">
    <source>
        <dbReference type="EMBL" id="KAK8034098.1"/>
    </source>
</evidence>
<evidence type="ECO:0000313" key="2">
    <source>
        <dbReference type="Proteomes" id="UP001444661"/>
    </source>
</evidence>
<organism evidence="1 2">
    <name type="scientific">Apiospora rasikravindrae</name>
    <dbReference type="NCBI Taxonomy" id="990691"/>
    <lineage>
        <taxon>Eukaryota</taxon>
        <taxon>Fungi</taxon>
        <taxon>Dikarya</taxon>
        <taxon>Ascomycota</taxon>
        <taxon>Pezizomycotina</taxon>
        <taxon>Sordariomycetes</taxon>
        <taxon>Xylariomycetidae</taxon>
        <taxon>Amphisphaeriales</taxon>
        <taxon>Apiosporaceae</taxon>
        <taxon>Apiospora</taxon>
    </lineage>
</organism>
<proteinExistence type="predicted"/>
<keyword evidence="2" id="KW-1185">Reference proteome</keyword>
<dbReference type="Proteomes" id="UP001444661">
    <property type="component" value="Unassembled WGS sequence"/>
</dbReference>
<comment type="caution">
    <text evidence="1">The sequence shown here is derived from an EMBL/GenBank/DDBJ whole genome shotgun (WGS) entry which is preliminary data.</text>
</comment>
<gene>
    <name evidence="1" type="ORF">PG993_009093</name>
</gene>
<reference evidence="1 2" key="1">
    <citation type="submission" date="2023-01" db="EMBL/GenBank/DDBJ databases">
        <title>Analysis of 21 Apiospora genomes using comparative genomics revels a genus with tremendous synthesis potential of carbohydrate active enzymes and secondary metabolites.</title>
        <authorList>
            <person name="Sorensen T."/>
        </authorList>
    </citation>
    <scope>NUCLEOTIDE SEQUENCE [LARGE SCALE GENOMIC DNA]</scope>
    <source>
        <strain evidence="1 2">CBS 33761</strain>
    </source>
</reference>
<sequence length="187" mass="19534">MLGPVDVELVTAQAETLDPVEEAVKIKAHGHFGALGEHNVVVVAGQVLDGARVLDERLQVGPGQDDGVARVVGLLQLDGHAMAAQGLEDDEPAVADLAGALFPVLVVEGQAAGGEVHALDVLFEDGHHSEAGVGVSGGRSEDGGLSLVTELIRLVVRLREEDGRHWGHGLAESEHPRCILLDLLGRE</sequence>
<accession>A0ABR1SKT4</accession>
<name>A0ABR1SKT4_9PEZI</name>
<protein>
    <submittedName>
        <fullName evidence="1">Uncharacterized protein</fullName>
    </submittedName>
</protein>
<dbReference type="EMBL" id="JAQQWK010000009">
    <property type="protein sequence ID" value="KAK8034098.1"/>
    <property type="molecule type" value="Genomic_DNA"/>
</dbReference>